<proteinExistence type="inferred from homology"/>
<evidence type="ECO:0000256" key="3">
    <source>
        <dbReference type="ARBA" id="ARBA00023125"/>
    </source>
</evidence>
<feature type="domain" description="HTH lysR-type" evidence="5">
    <location>
        <begin position="16"/>
        <end position="73"/>
    </location>
</feature>
<evidence type="ECO:0000256" key="1">
    <source>
        <dbReference type="ARBA" id="ARBA00009437"/>
    </source>
</evidence>
<dbReference type="SUPFAM" id="SSF53850">
    <property type="entry name" value="Periplasmic binding protein-like II"/>
    <property type="match status" value="1"/>
</dbReference>
<protein>
    <submittedName>
        <fullName evidence="6">LysR family transcriptional regulator</fullName>
    </submittedName>
</protein>
<evidence type="ECO:0000313" key="6">
    <source>
        <dbReference type="EMBL" id="MFL9923992.1"/>
    </source>
</evidence>
<keyword evidence="7" id="KW-1185">Reference proteome</keyword>
<dbReference type="PROSITE" id="PS50931">
    <property type="entry name" value="HTH_LYSR"/>
    <property type="match status" value="1"/>
</dbReference>
<dbReference type="Gene3D" id="1.10.10.10">
    <property type="entry name" value="Winged helix-like DNA-binding domain superfamily/Winged helix DNA-binding domain"/>
    <property type="match status" value="1"/>
</dbReference>
<keyword evidence="2" id="KW-0805">Transcription regulation</keyword>
<dbReference type="Proteomes" id="UP001629246">
    <property type="component" value="Unassembled WGS sequence"/>
</dbReference>
<reference evidence="6 7" key="1">
    <citation type="journal article" date="2024" name="Chem. Sci.">
        <title>Discovery of megapolipeptins by genome mining of a Burkholderiales bacteria collection.</title>
        <authorList>
            <person name="Paulo B.S."/>
            <person name="Recchia M.J.J."/>
            <person name="Lee S."/>
            <person name="Fergusson C.H."/>
            <person name="Romanowski S.B."/>
            <person name="Hernandez A."/>
            <person name="Krull N."/>
            <person name="Liu D.Y."/>
            <person name="Cavanagh H."/>
            <person name="Bos A."/>
            <person name="Gray C.A."/>
            <person name="Murphy B.T."/>
            <person name="Linington R.G."/>
            <person name="Eustaquio A.S."/>
        </authorList>
    </citation>
    <scope>NUCLEOTIDE SEQUENCE [LARGE SCALE GENOMIC DNA]</scope>
    <source>
        <strain evidence="6 7">RL21-008-BIB-A</strain>
    </source>
</reference>
<gene>
    <name evidence="6" type="ORF">PQR62_06945</name>
</gene>
<keyword evidence="3" id="KW-0238">DNA-binding</keyword>
<dbReference type="InterPro" id="IPR036388">
    <property type="entry name" value="WH-like_DNA-bd_sf"/>
</dbReference>
<accession>A0ABW9A6I6</accession>
<dbReference type="InterPro" id="IPR050950">
    <property type="entry name" value="HTH-type_LysR_regulators"/>
</dbReference>
<dbReference type="Pfam" id="PF00126">
    <property type="entry name" value="HTH_1"/>
    <property type="match status" value="1"/>
</dbReference>
<name>A0ABW9A6I6_9BURK</name>
<dbReference type="Gene3D" id="3.40.190.290">
    <property type="match status" value="1"/>
</dbReference>
<evidence type="ECO:0000259" key="5">
    <source>
        <dbReference type="PROSITE" id="PS50931"/>
    </source>
</evidence>
<dbReference type="InterPro" id="IPR000847">
    <property type="entry name" value="LysR_HTH_N"/>
</dbReference>
<dbReference type="InterPro" id="IPR036390">
    <property type="entry name" value="WH_DNA-bd_sf"/>
</dbReference>
<dbReference type="PANTHER" id="PTHR30419:SF8">
    <property type="entry name" value="NITROGEN ASSIMILATION TRANSCRIPTIONAL ACTIVATOR-RELATED"/>
    <property type="match status" value="1"/>
</dbReference>
<evidence type="ECO:0000256" key="2">
    <source>
        <dbReference type="ARBA" id="ARBA00023015"/>
    </source>
</evidence>
<dbReference type="SUPFAM" id="SSF46785">
    <property type="entry name" value="Winged helix' DNA-binding domain"/>
    <property type="match status" value="1"/>
</dbReference>
<comment type="caution">
    <text evidence="6">The sequence shown here is derived from an EMBL/GenBank/DDBJ whole genome shotgun (WGS) entry which is preliminary data.</text>
</comment>
<dbReference type="EMBL" id="JAQQFM010000003">
    <property type="protein sequence ID" value="MFL9923992.1"/>
    <property type="molecule type" value="Genomic_DNA"/>
</dbReference>
<organism evidence="6 7">
    <name type="scientific">Herbaspirillum lusitanum</name>
    <dbReference type="NCBI Taxonomy" id="213312"/>
    <lineage>
        <taxon>Bacteria</taxon>
        <taxon>Pseudomonadati</taxon>
        <taxon>Pseudomonadota</taxon>
        <taxon>Betaproteobacteria</taxon>
        <taxon>Burkholderiales</taxon>
        <taxon>Oxalobacteraceae</taxon>
        <taxon>Herbaspirillum</taxon>
    </lineage>
</organism>
<comment type="similarity">
    <text evidence="1">Belongs to the LysR transcriptional regulatory family.</text>
</comment>
<evidence type="ECO:0000313" key="7">
    <source>
        <dbReference type="Proteomes" id="UP001629246"/>
    </source>
</evidence>
<keyword evidence="4" id="KW-0804">Transcription</keyword>
<dbReference type="RefSeq" id="WP_408156178.1">
    <property type="nucleotide sequence ID" value="NZ_JAQQFM010000003.1"/>
</dbReference>
<dbReference type="Pfam" id="PF03466">
    <property type="entry name" value="LysR_substrate"/>
    <property type="match status" value="1"/>
</dbReference>
<sequence>MNQNVKQNINSLLSRLRMKQLQLLIALEDHKSLHKASSAMAMTQSAASKALAELESMFDGQLFERTKAGLIPNEFGRCVTRYARLLSTDLSALCDEMAQIRSGSGGRLAVGAIMGAVPDLIVPAVNELHRRYPELSIDIIEDTSVHMLALLDDGHIDLLVGRSGVSDHPSKYHYQPLSDEPLSVVVASDHAPMDEHEVSLAELREHRWVTYPSHMPMHAVLEREMDLAGLSMPLNCISTASTFVTVAVLQQCNDVVSILPTSVADMFARRGILRILPVRLKSLSQTFGIVTRKGGDLSPSARKFVELLTERAGGQGWGSHAEAGSARGG</sequence>
<dbReference type="InterPro" id="IPR005119">
    <property type="entry name" value="LysR_subst-bd"/>
</dbReference>
<dbReference type="PANTHER" id="PTHR30419">
    <property type="entry name" value="HTH-TYPE TRANSCRIPTIONAL REGULATOR YBHD"/>
    <property type="match status" value="1"/>
</dbReference>
<evidence type="ECO:0000256" key="4">
    <source>
        <dbReference type="ARBA" id="ARBA00023163"/>
    </source>
</evidence>